<reference evidence="1" key="1">
    <citation type="submission" date="2018-07" db="EMBL/GenBank/DDBJ databases">
        <authorList>
            <consortium name="GenomeTrakr network: Whole genome sequencing for foodborne pathogen traceback"/>
        </authorList>
    </citation>
    <scope>NUCLEOTIDE SEQUENCE</scope>
    <source>
        <strain evidence="1">CFSAN018538</strain>
    </source>
</reference>
<sequence length="95" mass="11086">MAFTLDDLINDNRLGRLFSADERNCALQLWVLQITSNSMTQNRILYGRLLPYNHSNNSWSFSDNNKFQSLGQFKVNVTRLNLYIKNNICAELLKK</sequence>
<dbReference type="AlphaFoldDB" id="A0A5U2F7C8"/>
<gene>
    <name evidence="1" type="ORF">HX37_19040</name>
</gene>
<accession>A0A5U2F7C8</accession>
<name>A0A5U2F7C8_SALER</name>
<comment type="caution">
    <text evidence="1">The sequence shown here is derived from an EMBL/GenBank/DDBJ whole genome shotgun (WGS) entry which is preliminary data.</text>
</comment>
<evidence type="ECO:0000313" key="1">
    <source>
        <dbReference type="EMBL" id="EBP0012854.1"/>
    </source>
</evidence>
<dbReference type="EMBL" id="AAGKHU010000078">
    <property type="protein sequence ID" value="EBP0012854.1"/>
    <property type="molecule type" value="Genomic_DNA"/>
</dbReference>
<proteinExistence type="predicted"/>
<protein>
    <submittedName>
        <fullName evidence="1">Uncharacterized protein</fullName>
    </submittedName>
</protein>
<organism evidence="1">
    <name type="scientific">Salmonella enterica</name>
    <name type="common">Salmonella choleraesuis</name>
    <dbReference type="NCBI Taxonomy" id="28901"/>
    <lineage>
        <taxon>Bacteria</taxon>
        <taxon>Pseudomonadati</taxon>
        <taxon>Pseudomonadota</taxon>
        <taxon>Gammaproteobacteria</taxon>
        <taxon>Enterobacterales</taxon>
        <taxon>Enterobacteriaceae</taxon>
        <taxon>Salmonella</taxon>
    </lineage>
</organism>